<dbReference type="Proteomes" id="UP000308197">
    <property type="component" value="Unassembled WGS sequence"/>
</dbReference>
<dbReference type="InParanoid" id="A0A5C3PAW0"/>
<accession>A0A5C3PAW0</accession>
<feature type="compositionally biased region" description="Basic and acidic residues" evidence="1">
    <location>
        <begin position="54"/>
        <end position="64"/>
    </location>
</feature>
<dbReference type="InterPro" id="IPR053203">
    <property type="entry name" value="Cisplatin_resist-associated"/>
</dbReference>
<feature type="region of interest" description="Disordered" evidence="1">
    <location>
        <begin position="110"/>
        <end position="289"/>
    </location>
</feature>
<dbReference type="PANTHER" id="PTHR34693">
    <property type="entry name" value="PROTEIN PAR32"/>
    <property type="match status" value="1"/>
</dbReference>
<protein>
    <submittedName>
        <fullName evidence="2">Uncharacterized protein</fullName>
    </submittedName>
</protein>
<feature type="compositionally biased region" description="Basic and acidic residues" evidence="1">
    <location>
        <begin position="10"/>
        <end position="20"/>
    </location>
</feature>
<dbReference type="InterPro" id="IPR022024">
    <property type="entry name" value="DUF3602"/>
</dbReference>
<dbReference type="STRING" id="1314778.A0A5C3PAW0"/>
<dbReference type="PANTHER" id="PTHR34693:SF1">
    <property type="entry name" value="PROTEIN PAR32"/>
    <property type="match status" value="1"/>
</dbReference>
<proteinExistence type="predicted"/>
<evidence type="ECO:0000256" key="1">
    <source>
        <dbReference type="SAM" id="MobiDB-lite"/>
    </source>
</evidence>
<name>A0A5C3PAW0_9APHY</name>
<sequence>MADSDTASSIDRRSVSRGREAISSGRGGIGNIRRPSIDTASPSRPAAEPLSPVRGREAAVDPERAQTTGRGGMGNIRSGSQARSAAVIPENYPQTASLVSDHAASIAEYERSVVQQSEQNTRARSSGRGGLGNIQSNSKSRSRSRAPVHSTGRGGAGNLHGGNPDPELLAQLEEAERLRYLHDEGVHSTGRGGRANMTALHSPPLESSSPHPHEYEATGRGGVGNIIRSRSGSREPRSRSESRGPNSRGSSLARMLNKVGIHGRLEDGEGSPGMSAVTEDGEPSTHTHE</sequence>
<feature type="region of interest" description="Disordered" evidence="1">
    <location>
        <begin position="1"/>
        <end position="88"/>
    </location>
</feature>
<feature type="compositionally biased region" description="Basic and acidic residues" evidence="1">
    <location>
        <begin position="174"/>
        <end position="186"/>
    </location>
</feature>
<evidence type="ECO:0000313" key="2">
    <source>
        <dbReference type="EMBL" id="TFK86391.1"/>
    </source>
</evidence>
<feature type="compositionally biased region" description="Polar residues" evidence="1">
    <location>
        <begin position="113"/>
        <end position="124"/>
    </location>
</feature>
<feature type="compositionally biased region" description="Low complexity" evidence="1">
    <location>
        <begin position="200"/>
        <end position="210"/>
    </location>
</feature>
<gene>
    <name evidence="2" type="ORF">K466DRAFT_152221</name>
</gene>
<reference evidence="2 3" key="1">
    <citation type="journal article" date="2019" name="Nat. Ecol. Evol.">
        <title>Megaphylogeny resolves global patterns of mushroom evolution.</title>
        <authorList>
            <person name="Varga T."/>
            <person name="Krizsan K."/>
            <person name="Foldi C."/>
            <person name="Dima B."/>
            <person name="Sanchez-Garcia M."/>
            <person name="Sanchez-Ramirez S."/>
            <person name="Szollosi G.J."/>
            <person name="Szarkandi J.G."/>
            <person name="Papp V."/>
            <person name="Albert L."/>
            <person name="Andreopoulos W."/>
            <person name="Angelini C."/>
            <person name="Antonin V."/>
            <person name="Barry K.W."/>
            <person name="Bougher N.L."/>
            <person name="Buchanan P."/>
            <person name="Buyck B."/>
            <person name="Bense V."/>
            <person name="Catcheside P."/>
            <person name="Chovatia M."/>
            <person name="Cooper J."/>
            <person name="Damon W."/>
            <person name="Desjardin D."/>
            <person name="Finy P."/>
            <person name="Geml J."/>
            <person name="Haridas S."/>
            <person name="Hughes K."/>
            <person name="Justo A."/>
            <person name="Karasinski D."/>
            <person name="Kautmanova I."/>
            <person name="Kiss B."/>
            <person name="Kocsube S."/>
            <person name="Kotiranta H."/>
            <person name="LaButti K.M."/>
            <person name="Lechner B.E."/>
            <person name="Liimatainen K."/>
            <person name="Lipzen A."/>
            <person name="Lukacs Z."/>
            <person name="Mihaltcheva S."/>
            <person name="Morgado L.N."/>
            <person name="Niskanen T."/>
            <person name="Noordeloos M.E."/>
            <person name="Ohm R.A."/>
            <person name="Ortiz-Santana B."/>
            <person name="Ovrebo C."/>
            <person name="Racz N."/>
            <person name="Riley R."/>
            <person name="Savchenko A."/>
            <person name="Shiryaev A."/>
            <person name="Soop K."/>
            <person name="Spirin V."/>
            <person name="Szebenyi C."/>
            <person name="Tomsovsky M."/>
            <person name="Tulloss R.E."/>
            <person name="Uehling J."/>
            <person name="Grigoriev I.V."/>
            <person name="Vagvolgyi C."/>
            <person name="Papp T."/>
            <person name="Martin F.M."/>
            <person name="Miettinen O."/>
            <person name="Hibbett D.S."/>
            <person name="Nagy L.G."/>
        </authorList>
    </citation>
    <scope>NUCLEOTIDE SEQUENCE [LARGE SCALE GENOMIC DNA]</scope>
    <source>
        <strain evidence="2 3">HHB13444</strain>
    </source>
</reference>
<dbReference type="EMBL" id="ML211201">
    <property type="protein sequence ID" value="TFK86391.1"/>
    <property type="molecule type" value="Genomic_DNA"/>
</dbReference>
<keyword evidence="3" id="KW-1185">Reference proteome</keyword>
<feature type="compositionally biased region" description="Basic and acidic residues" evidence="1">
    <location>
        <begin position="232"/>
        <end position="242"/>
    </location>
</feature>
<dbReference type="AlphaFoldDB" id="A0A5C3PAW0"/>
<evidence type="ECO:0000313" key="3">
    <source>
        <dbReference type="Proteomes" id="UP000308197"/>
    </source>
</evidence>
<organism evidence="2 3">
    <name type="scientific">Polyporus arcularius HHB13444</name>
    <dbReference type="NCBI Taxonomy" id="1314778"/>
    <lineage>
        <taxon>Eukaryota</taxon>
        <taxon>Fungi</taxon>
        <taxon>Dikarya</taxon>
        <taxon>Basidiomycota</taxon>
        <taxon>Agaricomycotina</taxon>
        <taxon>Agaricomycetes</taxon>
        <taxon>Polyporales</taxon>
        <taxon>Polyporaceae</taxon>
        <taxon>Polyporus</taxon>
    </lineage>
</organism>
<dbReference type="Pfam" id="PF12223">
    <property type="entry name" value="DUF3602"/>
    <property type="match status" value="2"/>
</dbReference>